<dbReference type="Pfam" id="PF03279">
    <property type="entry name" value="Lip_A_acyltrans"/>
    <property type="match status" value="1"/>
</dbReference>
<keyword evidence="5" id="KW-0472">Membrane</keyword>
<dbReference type="InterPro" id="IPR004960">
    <property type="entry name" value="LipA_acyltrans"/>
</dbReference>
<dbReference type="PANTHER" id="PTHR30606">
    <property type="entry name" value="LIPID A BIOSYNTHESIS LAUROYL ACYLTRANSFERASE"/>
    <property type="match status" value="1"/>
</dbReference>
<dbReference type="EMBL" id="BSOG01000001">
    <property type="protein sequence ID" value="GLR12085.1"/>
    <property type="molecule type" value="Genomic_DNA"/>
</dbReference>
<keyword evidence="6 7" id="KW-0012">Acyltransferase</keyword>
<keyword evidence="2" id="KW-1003">Cell membrane</keyword>
<dbReference type="GO" id="GO:0016746">
    <property type="term" value="F:acyltransferase activity"/>
    <property type="evidence" value="ECO:0007669"/>
    <property type="project" value="UniProtKB-KW"/>
</dbReference>
<evidence type="ECO:0000256" key="2">
    <source>
        <dbReference type="ARBA" id="ARBA00022475"/>
    </source>
</evidence>
<evidence type="ECO:0000313" key="8">
    <source>
        <dbReference type="Proteomes" id="UP001156706"/>
    </source>
</evidence>
<evidence type="ECO:0000256" key="3">
    <source>
        <dbReference type="ARBA" id="ARBA00022519"/>
    </source>
</evidence>
<keyword evidence="3" id="KW-0997">Cell inner membrane</keyword>
<evidence type="ECO:0000256" key="5">
    <source>
        <dbReference type="ARBA" id="ARBA00023136"/>
    </source>
</evidence>
<protein>
    <submittedName>
        <fullName evidence="7">Lipid A biosynthesis lauroyl acyltransferase</fullName>
    </submittedName>
</protein>
<evidence type="ECO:0000256" key="6">
    <source>
        <dbReference type="ARBA" id="ARBA00023315"/>
    </source>
</evidence>
<comment type="caution">
    <text evidence="7">The sequence shown here is derived from an EMBL/GenBank/DDBJ whole genome shotgun (WGS) entry which is preliminary data.</text>
</comment>
<comment type="subcellular location">
    <subcellularLocation>
        <location evidence="1">Cell inner membrane</location>
    </subcellularLocation>
</comment>
<accession>A0ABQ5YFG4</accession>
<name>A0ABQ5YFG4_9NEIS</name>
<dbReference type="PANTHER" id="PTHR30606:SF9">
    <property type="entry name" value="LIPID A BIOSYNTHESIS LAUROYLTRANSFERASE"/>
    <property type="match status" value="1"/>
</dbReference>
<evidence type="ECO:0000256" key="1">
    <source>
        <dbReference type="ARBA" id="ARBA00004533"/>
    </source>
</evidence>
<sequence length="287" mass="32770">MIWLLSAFLWLLRWLPFRTVALLGKVLGSLLYSVAGRRRRVGEINLQLCFPHLSEAERAQLLRRHFQLMATAMLEYGYCWYAPATRLRQLVRVEGMQHLDALKDQPVILFAGHFVGLEIGGLRLSADVPMMDLYTRQSNAGLDARLAAMRGRFGGRLVVRTEGVRPMIKGLREGLRLYYLPDQDYGPRDAEFLPFFGVKAATITGMSRLARVSGAAVVPCFVYRERDGYRLVLDAPLANFPSDDAVADALRMNTELEARIRQAPEQYFWLHKRFKTRPEGEARFYGD</sequence>
<dbReference type="CDD" id="cd07984">
    <property type="entry name" value="LPLAT_LABLAT-like"/>
    <property type="match status" value="1"/>
</dbReference>
<dbReference type="Proteomes" id="UP001156706">
    <property type="component" value="Unassembled WGS sequence"/>
</dbReference>
<dbReference type="PIRSF" id="PIRSF026649">
    <property type="entry name" value="MsbB"/>
    <property type="match status" value="1"/>
</dbReference>
<evidence type="ECO:0000313" key="7">
    <source>
        <dbReference type="EMBL" id="GLR12085.1"/>
    </source>
</evidence>
<keyword evidence="4" id="KW-0808">Transferase</keyword>
<evidence type="ECO:0000256" key="4">
    <source>
        <dbReference type="ARBA" id="ARBA00022679"/>
    </source>
</evidence>
<keyword evidence="8" id="KW-1185">Reference proteome</keyword>
<reference evidence="8" key="1">
    <citation type="journal article" date="2019" name="Int. J. Syst. Evol. Microbiol.">
        <title>The Global Catalogue of Microorganisms (GCM) 10K type strain sequencing project: providing services to taxonomists for standard genome sequencing and annotation.</title>
        <authorList>
            <consortium name="The Broad Institute Genomics Platform"/>
            <consortium name="The Broad Institute Genome Sequencing Center for Infectious Disease"/>
            <person name="Wu L."/>
            <person name="Ma J."/>
        </authorList>
    </citation>
    <scope>NUCLEOTIDE SEQUENCE [LARGE SCALE GENOMIC DNA]</scope>
    <source>
        <strain evidence="8">NBRC 110044</strain>
    </source>
</reference>
<gene>
    <name evidence="7" type="ORF">GCM10007907_08750</name>
</gene>
<proteinExistence type="predicted"/>
<dbReference type="RefSeq" id="WP_284195223.1">
    <property type="nucleotide sequence ID" value="NZ_BSOG01000001.1"/>
</dbReference>
<organism evidence="7 8">
    <name type="scientific">Chitinimonas prasina</name>
    <dbReference type="NCBI Taxonomy" id="1434937"/>
    <lineage>
        <taxon>Bacteria</taxon>
        <taxon>Pseudomonadati</taxon>
        <taxon>Pseudomonadota</taxon>
        <taxon>Betaproteobacteria</taxon>
        <taxon>Neisseriales</taxon>
        <taxon>Chitinibacteraceae</taxon>
        <taxon>Chitinimonas</taxon>
    </lineage>
</organism>